<evidence type="ECO:0000313" key="3">
    <source>
        <dbReference type="EMBL" id="GFH33569.1"/>
    </source>
</evidence>
<evidence type="ECO:0000313" key="2">
    <source>
        <dbReference type="EMBL" id="GFH24438.1"/>
    </source>
</evidence>
<name>A0A6A0A0L2_HAELA</name>
<reference evidence="2 4" key="1">
    <citation type="submission" date="2020-02" db="EMBL/GenBank/DDBJ databases">
        <title>Draft genome sequence of Haematococcus lacustris strain NIES-144.</title>
        <authorList>
            <person name="Morimoto D."/>
            <person name="Nakagawa S."/>
            <person name="Yoshida T."/>
            <person name="Sawayama S."/>
        </authorList>
    </citation>
    <scope>NUCLEOTIDE SEQUENCE [LARGE SCALE GENOMIC DNA]</scope>
    <source>
        <strain evidence="2 4">NIES-144</strain>
    </source>
</reference>
<feature type="non-terminal residue" evidence="2">
    <location>
        <position position="1"/>
    </location>
</feature>
<keyword evidence="4" id="KW-1185">Reference proteome</keyword>
<proteinExistence type="predicted"/>
<dbReference type="SUPFAM" id="SSF47954">
    <property type="entry name" value="Cyclin-like"/>
    <property type="match status" value="1"/>
</dbReference>
<dbReference type="EMBL" id="BLLF01008939">
    <property type="protein sequence ID" value="GFH33569.1"/>
    <property type="molecule type" value="Genomic_DNA"/>
</dbReference>
<evidence type="ECO:0000313" key="4">
    <source>
        <dbReference type="Proteomes" id="UP000485058"/>
    </source>
</evidence>
<organism evidence="2 4">
    <name type="scientific">Haematococcus lacustris</name>
    <name type="common">Green alga</name>
    <name type="synonym">Haematococcus pluvialis</name>
    <dbReference type="NCBI Taxonomy" id="44745"/>
    <lineage>
        <taxon>Eukaryota</taxon>
        <taxon>Viridiplantae</taxon>
        <taxon>Chlorophyta</taxon>
        <taxon>core chlorophytes</taxon>
        <taxon>Chlorophyceae</taxon>
        <taxon>CS clade</taxon>
        <taxon>Chlamydomonadales</taxon>
        <taxon>Haematococcaceae</taxon>
        <taxon>Haematococcus</taxon>
    </lineage>
</organism>
<dbReference type="AlphaFoldDB" id="A0A6A0A0L2"/>
<feature type="non-terminal residue" evidence="2">
    <location>
        <position position="81"/>
    </location>
</feature>
<dbReference type="InterPro" id="IPR004367">
    <property type="entry name" value="Cyclin_C-dom"/>
</dbReference>
<protein>
    <submittedName>
        <fullName evidence="2">Cyclin N-terminal domain-containing protein</fullName>
    </submittedName>
</protein>
<dbReference type="EMBL" id="BLLF01002537">
    <property type="protein sequence ID" value="GFH24438.1"/>
    <property type="molecule type" value="Genomic_DNA"/>
</dbReference>
<comment type="caution">
    <text evidence="2">The sequence shown here is derived from an EMBL/GenBank/DDBJ whole genome shotgun (WGS) entry which is preliminary data.</text>
</comment>
<gene>
    <name evidence="2" type="ORF">HaLaN_22235</name>
    <name evidence="3" type="ORF">HaLaN_32960</name>
</gene>
<dbReference type="Proteomes" id="UP000485058">
    <property type="component" value="Unassembled WGS sequence"/>
</dbReference>
<evidence type="ECO:0000259" key="1">
    <source>
        <dbReference type="Pfam" id="PF02984"/>
    </source>
</evidence>
<dbReference type="Gene3D" id="1.10.472.10">
    <property type="entry name" value="Cyclin-like"/>
    <property type="match status" value="1"/>
</dbReference>
<feature type="domain" description="Cyclin C-terminal" evidence="1">
    <location>
        <begin position="19"/>
        <end position="70"/>
    </location>
</feature>
<accession>A0A6A0A0L2</accession>
<dbReference type="Pfam" id="PF02984">
    <property type="entry name" value="Cyclin_C"/>
    <property type="match status" value="1"/>
</dbReference>
<dbReference type="InterPro" id="IPR036915">
    <property type="entry name" value="Cyclin-like_sf"/>
</dbReference>
<sequence length="81" mass="8775">MGGGGILRGHSLEQDTYALLNQVVTPVDFLNFRPSITAAAVLYTCRMYHGQLPLWPSVLALMTGYSETSTPELFAAITATQ</sequence>